<evidence type="ECO:0000313" key="2">
    <source>
        <dbReference type="EMBL" id="GAA0171846.1"/>
    </source>
</evidence>
<gene>
    <name evidence="2" type="ORF">LIER_25785</name>
</gene>
<accession>A0AAV3R9F7</accession>
<keyword evidence="3" id="KW-1185">Reference proteome</keyword>
<name>A0AAV3R9F7_LITER</name>
<evidence type="ECO:0000256" key="1">
    <source>
        <dbReference type="SAM" id="MobiDB-lite"/>
    </source>
</evidence>
<dbReference type="EMBL" id="BAABME010007853">
    <property type="protein sequence ID" value="GAA0171846.1"/>
    <property type="molecule type" value="Genomic_DNA"/>
</dbReference>
<protein>
    <submittedName>
        <fullName evidence="2">Uncharacterized protein</fullName>
    </submittedName>
</protein>
<comment type="caution">
    <text evidence="2">The sequence shown here is derived from an EMBL/GenBank/DDBJ whole genome shotgun (WGS) entry which is preliminary data.</text>
</comment>
<reference evidence="2 3" key="1">
    <citation type="submission" date="2024-01" db="EMBL/GenBank/DDBJ databases">
        <title>The complete chloroplast genome sequence of Lithospermum erythrorhizon: insights into the phylogenetic relationship among Boraginaceae species and the maternal lineages of purple gromwells.</title>
        <authorList>
            <person name="Okada T."/>
            <person name="Watanabe K."/>
        </authorList>
    </citation>
    <scope>NUCLEOTIDE SEQUENCE [LARGE SCALE GENOMIC DNA]</scope>
</reference>
<organism evidence="2 3">
    <name type="scientific">Lithospermum erythrorhizon</name>
    <name type="common">Purple gromwell</name>
    <name type="synonym">Lithospermum officinale var. erythrorhizon</name>
    <dbReference type="NCBI Taxonomy" id="34254"/>
    <lineage>
        <taxon>Eukaryota</taxon>
        <taxon>Viridiplantae</taxon>
        <taxon>Streptophyta</taxon>
        <taxon>Embryophyta</taxon>
        <taxon>Tracheophyta</taxon>
        <taxon>Spermatophyta</taxon>
        <taxon>Magnoliopsida</taxon>
        <taxon>eudicotyledons</taxon>
        <taxon>Gunneridae</taxon>
        <taxon>Pentapetalae</taxon>
        <taxon>asterids</taxon>
        <taxon>lamiids</taxon>
        <taxon>Boraginales</taxon>
        <taxon>Boraginaceae</taxon>
        <taxon>Boraginoideae</taxon>
        <taxon>Lithospermeae</taxon>
        <taxon>Lithospermum</taxon>
    </lineage>
</organism>
<dbReference type="Proteomes" id="UP001454036">
    <property type="component" value="Unassembled WGS sequence"/>
</dbReference>
<sequence>MVSTASSTGDPDLQPHPATAPAPTPASDSINGDGQALVWRRALQMYPQLAWVWRRVLQIYPQLASVRRGFGDVMFPDGDGLTSALSR</sequence>
<proteinExistence type="predicted"/>
<dbReference type="AlphaFoldDB" id="A0AAV3R9F7"/>
<evidence type="ECO:0000313" key="3">
    <source>
        <dbReference type="Proteomes" id="UP001454036"/>
    </source>
</evidence>
<feature type="region of interest" description="Disordered" evidence="1">
    <location>
        <begin position="1"/>
        <end position="31"/>
    </location>
</feature>